<comment type="caution">
    <text evidence="1">The sequence shown here is derived from an EMBL/GenBank/DDBJ whole genome shotgun (WGS) entry which is preliminary data.</text>
</comment>
<proteinExistence type="predicted"/>
<dbReference type="RefSeq" id="WP_267990170.1">
    <property type="nucleotide sequence ID" value="NZ_JAPJZI010000001.1"/>
</dbReference>
<evidence type="ECO:0000313" key="1">
    <source>
        <dbReference type="EMBL" id="MDA5398766.1"/>
    </source>
</evidence>
<keyword evidence="2" id="KW-1185">Reference proteome</keyword>
<reference evidence="1" key="1">
    <citation type="submission" date="2022-11" db="EMBL/GenBank/DDBJ databases">
        <title>Draft genome sequence of Hoeflea poritis E7-10 and Hoeflea prorocentri PM5-8, separated from scleractinian coral Porites lutea and marine dinoflagellate.</title>
        <authorList>
            <person name="Zhang G."/>
            <person name="Wei Q."/>
            <person name="Cai L."/>
        </authorList>
    </citation>
    <scope>NUCLEOTIDE SEQUENCE</scope>
    <source>
        <strain evidence="1">PM5-8</strain>
    </source>
</reference>
<dbReference type="Proteomes" id="UP001151234">
    <property type="component" value="Unassembled WGS sequence"/>
</dbReference>
<organism evidence="1 2">
    <name type="scientific">Hoeflea prorocentri</name>
    <dbReference type="NCBI Taxonomy" id="1922333"/>
    <lineage>
        <taxon>Bacteria</taxon>
        <taxon>Pseudomonadati</taxon>
        <taxon>Pseudomonadota</taxon>
        <taxon>Alphaproteobacteria</taxon>
        <taxon>Hyphomicrobiales</taxon>
        <taxon>Rhizobiaceae</taxon>
        <taxon>Hoeflea</taxon>
    </lineage>
</organism>
<protein>
    <submittedName>
        <fullName evidence="1">Uncharacterized protein</fullName>
    </submittedName>
</protein>
<dbReference type="EMBL" id="JAPJZI010000001">
    <property type="protein sequence ID" value="MDA5398766.1"/>
    <property type="molecule type" value="Genomic_DNA"/>
</dbReference>
<name>A0A9X3UHZ7_9HYPH</name>
<dbReference type="AlphaFoldDB" id="A0A9X3UHZ7"/>
<evidence type="ECO:0000313" key="2">
    <source>
        <dbReference type="Proteomes" id="UP001151234"/>
    </source>
</evidence>
<gene>
    <name evidence="1" type="ORF">OQ273_09320</name>
</gene>
<accession>A0A9X3UHZ7</accession>
<sequence length="319" mass="35093">MPTFEIETSGGTFEVEAPDQAKALDALQNYERSYDGHTAHFIPLHRDRQGNWSLAVLRVLSDMWTGAKDAITLPGDVARGRYNLPSLGQPGVSEDDAGNVYQHGKLAGNRILNQQSYLDRAFNLSGFAVGTGTAFTAVRDPKRALDPSVLRSGGGVGKTKPGQIVKIGGRSFLTSSDGTIDFGRISKEMAEASGGRLSEKPIRLELGETGTDGYGALHLGPQRRERAVRLGYRDEIEMIEDVARHFDVAVEQTNGRLMLVKKNGTNRYVIVELIEGEDAFYGVTTTFIEGSKNVGKERHTNLHKELHKRGGKQIWRRNK</sequence>